<dbReference type="InterPro" id="IPR050280">
    <property type="entry name" value="OMP_Chaperone_SurA"/>
</dbReference>
<dbReference type="SUPFAM" id="SSF54534">
    <property type="entry name" value="FKBP-like"/>
    <property type="match status" value="1"/>
</dbReference>
<dbReference type="Pfam" id="PF09312">
    <property type="entry name" value="SurA_N"/>
    <property type="match status" value="1"/>
</dbReference>
<dbReference type="Proteomes" id="UP000092498">
    <property type="component" value="Chromosome"/>
</dbReference>
<dbReference type="RefSeq" id="WP_066767305.1">
    <property type="nucleotide sequence ID" value="NZ_CP013244.1"/>
</dbReference>
<dbReference type="AlphaFoldDB" id="A0A1B1ADZ2"/>
<evidence type="ECO:0000256" key="9">
    <source>
        <dbReference type="PROSITE-ProRule" id="PRU00278"/>
    </source>
</evidence>
<accession>A0A1B1ADZ2</accession>
<evidence type="ECO:0000256" key="6">
    <source>
        <dbReference type="ARBA" id="ARBA00023235"/>
    </source>
</evidence>
<protein>
    <recommendedName>
        <fullName evidence="1">Parvulin-like PPIase</fullName>
    </recommendedName>
    <alternativeName>
        <fullName evidence="7">Peptidyl-prolyl cis-trans isomerase plp</fullName>
    </alternativeName>
    <alternativeName>
        <fullName evidence="8">Rotamase plp</fullName>
    </alternativeName>
</protein>
<dbReference type="OrthoDB" id="9791746at2"/>
<evidence type="ECO:0000256" key="1">
    <source>
        <dbReference type="ARBA" id="ARBA00018370"/>
    </source>
</evidence>
<gene>
    <name evidence="12" type="ORF">ATE48_01950</name>
</gene>
<evidence type="ECO:0000256" key="7">
    <source>
        <dbReference type="ARBA" id="ARBA00030642"/>
    </source>
</evidence>
<dbReference type="InterPro" id="IPR015391">
    <property type="entry name" value="SurA_N"/>
</dbReference>
<dbReference type="PROSITE" id="PS50198">
    <property type="entry name" value="PPIC_PPIASE_2"/>
    <property type="match status" value="1"/>
</dbReference>
<dbReference type="InterPro" id="IPR046357">
    <property type="entry name" value="PPIase_dom_sf"/>
</dbReference>
<dbReference type="FunCoup" id="A0A1B1ADZ2">
    <property type="interactions" value="154"/>
</dbReference>
<sequence length="411" mass="44787">MNLKHVTAAAALAVAMLGLAAPVNAQNAEGVAAVVNDKVISTFDVRQRATMLLLFANLQPTPEMLERARAQALRDLVDEQLQLEEAARYEVTVSGDTIDRRMTEMATRAETTLDGLTSNLARAGVSVGTLRTQIRAEIAWQRLISGMYGSRVRISANDIEETQQRIAANARRPQYEMSEIFLPADTPQEFNEMEQGAMRLLEQMQQRAPFPLVARQFSQSPSAAAGGDLGWISANELAPELRAVAERLQPGQVSLPVRTSTGVYLIAMRNRREGIPDGAASIVSLRQISAPASRSNSLDRLRRRAAGCGDLEDDIRGIQGASILDLGQTVEADLSPDIRSRLQGVAVGGGSTVVTSGDQANIVMLCSRETGGSAIPDRQQIEDRLREAELSMLAERYLRNLRREATIITRQ</sequence>
<dbReference type="InterPro" id="IPR027304">
    <property type="entry name" value="Trigger_fact/SurA_dom_sf"/>
</dbReference>
<keyword evidence="4 9" id="KW-0697">Rotamase</keyword>
<keyword evidence="3" id="KW-0574">Periplasm</keyword>
<evidence type="ECO:0000259" key="11">
    <source>
        <dbReference type="PROSITE" id="PS50198"/>
    </source>
</evidence>
<dbReference type="Pfam" id="PF00639">
    <property type="entry name" value="Rotamase"/>
    <property type="match status" value="1"/>
</dbReference>
<dbReference type="Gene3D" id="1.10.4030.10">
    <property type="entry name" value="Porin chaperone SurA, peptide-binding domain"/>
    <property type="match status" value="1"/>
</dbReference>
<evidence type="ECO:0000256" key="3">
    <source>
        <dbReference type="ARBA" id="ARBA00022764"/>
    </source>
</evidence>
<evidence type="ECO:0000313" key="13">
    <source>
        <dbReference type="Proteomes" id="UP000092498"/>
    </source>
</evidence>
<dbReference type="GO" id="GO:0003755">
    <property type="term" value="F:peptidyl-prolyl cis-trans isomerase activity"/>
    <property type="evidence" value="ECO:0007669"/>
    <property type="project" value="UniProtKB-KW"/>
</dbReference>
<keyword evidence="2 10" id="KW-0732">Signal</keyword>
<evidence type="ECO:0000256" key="5">
    <source>
        <dbReference type="ARBA" id="ARBA00023186"/>
    </source>
</evidence>
<dbReference type="PANTHER" id="PTHR47637">
    <property type="entry name" value="CHAPERONE SURA"/>
    <property type="match status" value="1"/>
</dbReference>
<dbReference type="EMBL" id="CP013244">
    <property type="protein sequence ID" value="ANP44773.1"/>
    <property type="molecule type" value="Genomic_DNA"/>
</dbReference>
<evidence type="ECO:0000256" key="4">
    <source>
        <dbReference type="ARBA" id="ARBA00023110"/>
    </source>
</evidence>
<evidence type="ECO:0000256" key="8">
    <source>
        <dbReference type="ARBA" id="ARBA00031484"/>
    </source>
</evidence>
<evidence type="ECO:0000313" key="12">
    <source>
        <dbReference type="EMBL" id="ANP44773.1"/>
    </source>
</evidence>
<evidence type="ECO:0000256" key="10">
    <source>
        <dbReference type="SAM" id="SignalP"/>
    </source>
</evidence>
<name>A0A1B1ADZ2_9PROT</name>
<keyword evidence="6 9" id="KW-0413">Isomerase</keyword>
<dbReference type="InterPro" id="IPR000297">
    <property type="entry name" value="PPIase_PpiC"/>
</dbReference>
<feature type="signal peptide" evidence="10">
    <location>
        <begin position="1"/>
        <end position="25"/>
    </location>
</feature>
<feature type="chain" id="PRO_5008518635" description="Parvulin-like PPIase" evidence="10">
    <location>
        <begin position="26"/>
        <end position="411"/>
    </location>
</feature>
<dbReference type="SUPFAM" id="SSF109998">
    <property type="entry name" value="Triger factor/SurA peptide-binding domain-like"/>
    <property type="match status" value="1"/>
</dbReference>
<keyword evidence="13" id="KW-1185">Reference proteome</keyword>
<organism evidence="12 13">
    <name type="scientific">Candidatus Viadribacter manganicus</name>
    <dbReference type="NCBI Taxonomy" id="1759059"/>
    <lineage>
        <taxon>Bacteria</taxon>
        <taxon>Pseudomonadati</taxon>
        <taxon>Pseudomonadota</taxon>
        <taxon>Alphaproteobacteria</taxon>
        <taxon>Hyphomonadales</taxon>
        <taxon>Hyphomonadaceae</taxon>
        <taxon>Candidatus Viadribacter</taxon>
    </lineage>
</organism>
<reference evidence="12 13" key="1">
    <citation type="submission" date="2015-11" db="EMBL/GenBank/DDBJ databases">
        <title>Whole-Genome Sequence of Candidatus Oderbacter manganicum from the National Park Lower Oder Valley, Germany.</title>
        <authorList>
            <person name="Braun B."/>
            <person name="Liere K."/>
            <person name="Szewzyk U."/>
        </authorList>
    </citation>
    <scope>NUCLEOTIDE SEQUENCE [LARGE SCALE GENOMIC DNA]</scope>
    <source>
        <strain evidence="12 13">OTSz_A_272</strain>
    </source>
</reference>
<dbReference type="STRING" id="1759059.ATE48_01950"/>
<evidence type="ECO:0000256" key="2">
    <source>
        <dbReference type="ARBA" id="ARBA00022729"/>
    </source>
</evidence>
<dbReference type="InParanoid" id="A0A1B1ADZ2"/>
<keyword evidence="5" id="KW-0143">Chaperone</keyword>
<feature type="domain" description="PpiC" evidence="11">
    <location>
        <begin position="172"/>
        <end position="270"/>
    </location>
</feature>
<dbReference type="PANTHER" id="PTHR47637:SF1">
    <property type="entry name" value="CHAPERONE SURA"/>
    <property type="match status" value="1"/>
</dbReference>
<dbReference type="Gene3D" id="3.10.50.40">
    <property type="match status" value="1"/>
</dbReference>
<proteinExistence type="predicted"/>
<dbReference type="KEGG" id="cbot:ATE48_01950"/>